<feature type="domain" description="Sushi" evidence="15">
    <location>
        <begin position="1920"/>
        <end position="1974"/>
    </location>
</feature>
<dbReference type="SMART" id="SM00032">
    <property type="entry name" value="CCP"/>
    <property type="match status" value="15"/>
</dbReference>
<feature type="disulfide bond" evidence="9">
    <location>
        <begin position="475"/>
        <end position="502"/>
    </location>
</feature>
<accession>A0A8X7BUW1</accession>
<feature type="disulfide bond" evidence="9">
    <location>
        <begin position="1945"/>
        <end position="1972"/>
    </location>
</feature>
<feature type="disulfide bond" evidence="9">
    <location>
        <begin position="1850"/>
        <end position="1877"/>
    </location>
</feature>
<feature type="domain" description="HYR" evidence="14">
    <location>
        <begin position="568"/>
        <end position="652"/>
    </location>
</feature>
<feature type="disulfide bond" evidence="8">
    <location>
        <begin position="1339"/>
        <end position="1348"/>
    </location>
</feature>
<feature type="domain" description="Sushi" evidence="15">
    <location>
        <begin position="1820"/>
        <end position="1879"/>
    </location>
</feature>
<dbReference type="OrthoDB" id="6515930at2759"/>
<dbReference type="InterPro" id="IPR011641">
    <property type="entry name" value="Tyr-kin_ephrin_A/B_rcpt-like"/>
</dbReference>
<feature type="disulfide bond" evidence="9">
    <location>
        <begin position="415"/>
        <end position="442"/>
    </location>
</feature>
<feature type="domain" description="EGF-like" evidence="12">
    <location>
        <begin position="1237"/>
        <end position="1273"/>
    </location>
</feature>
<keyword evidence="6 8" id="KW-1015">Disulfide bond</keyword>
<feature type="domain" description="Pentraxin (PTX)" evidence="16">
    <location>
        <begin position="1468"/>
        <end position="1667"/>
    </location>
</feature>
<dbReference type="GO" id="GO:0005509">
    <property type="term" value="F:calcium ion binding"/>
    <property type="evidence" value="ECO:0007669"/>
    <property type="project" value="InterPro"/>
</dbReference>
<feature type="domain" description="Sushi" evidence="15">
    <location>
        <begin position="2091"/>
        <end position="2162"/>
    </location>
</feature>
<feature type="disulfide bond" evidence="9">
    <location>
        <begin position="2228"/>
        <end position="2255"/>
    </location>
</feature>
<dbReference type="SUPFAM" id="SSF57184">
    <property type="entry name" value="Growth factor receptor domain"/>
    <property type="match status" value="1"/>
</dbReference>
<dbReference type="InterPro" id="IPR030476">
    <property type="entry name" value="Pentaxin_CS"/>
</dbReference>
<dbReference type="EMBL" id="BMAV01003379">
    <property type="protein sequence ID" value="GFY42889.1"/>
    <property type="molecule type" value="Genomic_DNA"/>
</dbReference>
<dbReference type="Pfam" id="PF00084">
    <property type="entry name" value="Sushi"/>
    <property type="match status" value="13"/>
</dbReference>
<keyword evidence="10" id="KW-0175">Coiled coil</keyword>
<feature type="chain" id="PRO_5036495543" evidence="11">
    <location>
        <begin position="31"/>
        <end position="2382"/>
    </location>
</feature>
<dbReference type="InterPro" id="IPR013320">
    <property type="entry name" value="ConA-like_dom_sf"/>
</dbReference>
<dbReference type="InterPro" id="IPR018097">
    <property type="entry name" value="EGF_Ca-bd_CS"/>
</dbReference>
<keyword evidence="1 8" id="KW-0245">EGF-like domain</keyword>
<evidence type="ECO:0000313" key="17">
    <source>
        <dbReference type="EMBL" id="GFY42889.1"/>
    </source>
</evidence>
<dbReference type="Gene3D" id="2.10.70.10">
    <property type="entry name" value="Complement Module, domain 1"/>
    <property type="match status" value="15"/>
</dbReference>
<dbReference type="PROSITE" id="PS50825">
    <property type="entry name" value="HYR"/>
    <property type="match status" value="2"/>
</dbReference>
<feature type="domain" description="Sushi" evidence="15">
    <location>
        <begin position="733"/>
        <end position="796"/>
    </location>
</feature>
<feature type="signal peptide" evidence="11">
    <location>
        <begin position="1"/>
        <end position="30"/>
    </location>
</feature>
<feature type="domain" description="EGF-like" evidence="12">
    <location>
        <begin position="1351"/>
        <end position="1387"/>
    </location>
</feature>
<evidence type="ECO:0000259" key="16">
    <source>
        <dbReference type="PROSITE" id="PS51828"/>
    </source>
</evidence>
<dbReference type="FunFam" id="2.10.25.10:FF:000472">
    <property type="entry name" value="Uncharacterized protein, isoform A"/>
    <property type="match status" value="1"/>
</dbReference>
<feature type="disulfide bond" evidence="9">
    <location>
        <begin position="2061"/>
        <end position="2088"/>
    </location>
</feature>
<evidence type="ECO:0000256" key="1">
    <source>
        <dbReference type="ARBA" id="ARBA00022536"/>
    </source>
</evidence>
<dbReference type="PRINTS" id="PR00895">
    <property type="entry name" value="PENTAXIN"/>
</dbReference>
<evidence type="ECO:0000256" key="2">
    <source>
        <dbReference type="ARBA" id="ARBA00022659"/>
    </source>
</evidence>
<evidence type="ECO:0000256" key="11">
    <source>
        <dbReference type="SAM" id="SignalP"/>
    </source>
</evidence>
<dbReference type="PROSITE" id="PS50026">
    <property type="entry name" value="EGF_3"/>
    <property type="match status" value="6"/>
</dbReference>
<dbReference type="SMART" id="SM00327">
    <property type="entry name" value="VWA"/>
    <property type="match status" value="1"/>
</dbReference>
<evidence type="ECO:0000313" key="18">
    <source>
        <dbReference type="Proteomes" id="UP000886998"/>
    </source>
</evidence>
<feature type="domain" description="EGF-like" evidence="12">
    <location>
        <begin position="1427"/>
        <end position="1463"/>
    </location>
</feature>
<dbReference type="FunFam" id="2.10.25.10:FF:000327">
    <property type="entry name" value="neurogenic locus notch homolog protein 4"/>
    <property type="match status" value="1"/>
</dbReference>
<dbReference type="FunFam" id="2.60.120.200:FF:000012">
    <property type="entry name" value="neuronal pentraxin receptor"/>
    <property type="match status" value="1"/>
</dbReference>
<dbReference type="PROSITE" id="PS50234">
    <property type="entry name" value="VWFA"/>
    <property type="match status" value="1"/>
</dbReference>
<feature type="domain" description="HYR" evidence="14">
    <location>
        <begin position="653"/>
        <end position="732"/>
    </location>
</feature>
<dbReference type="CDD" id="cd01450">
    <property type="entry name" value="vWFA_subfamily_ECM"/>
    <property type="match status" value="1"/>
</dbReference>
<evidence type="ECO:0000259" key="13">
    <source>
        <dbReference type="PROSITE" id="PS50234"/>
    </source>
</evidence>
<dbReference type="SUPFAM" id="SSF57535">
    <property type="entry name" value="Complement control module/SCR domain"/>
    <property type="match status" value="15"/>
</dbReference>
<dbReference type="FunFam" id="2.10.70.10:FF:000014">
    <property type="entry name" value="Membrane cofactor protein"/>
    <property type="match status" value="1"/>
</dbReference>
<evidence type="ECO:0000259" key="12">
    <source>
        <dbReference type="PROSITE" id="PS50026"/>
    </source>
</evidence>
<name>A0A8X7BUW1_9ARAC</name>
<proteinExistence type="predicted"/>
<dbReference type="SMART" id="SM01411">
    <property type="entry name" value="Ephrin_rec_like"/>
    <property type="match status" value="4"/>
</dbReference>
<keyword evidence="18" id="KW-1185">Reference proteome</keyword>
<dbReference type="PROSITE" id="PS00289">
    <property type="entry name" value="PTX_1"/>
    <property type="match status" value="1"/>
</dbReference>
<dbReference type="InterPro" id="IPR000742">
    <property type="entry name" value="EGF"/>
</dbReference>
<dbReference type="PROSITE" id="PS01186">
    <property type="entry name" value="EGF_2"/>
    <property type="match status" value="5"/>
</dbReference>
<dbReference type="Proteomes" id="UP000886998">
    <property type="component" value="Unassembled WGS sequence"/>
</dbReference>
<dbReference type="SMART" id="SM00181">
    <property type="entry name" value="EGF"/>
    <property type="match status" value="6"/>
</dbReference>
<feature type="domain" description="Sushi" evidence="15">
    <location>
        <begin position="2316"/>
        <end position="2373"/>
    </location>
</feature>
<feature type="disulfide bond" evidence="8">
    <location>
        <begin position="1453"/>
        <end position="1462"/>
    </location>
</feature>
<evidence type="ECO:0000259" key="15">
    <source>
        <dbReference type="PROSITE" id="PS50923"/>
    </source>
</evidence>
<evidence type="ECO:0000256" key="8">
    <source>
        <dbReference type="PROSITE-ProRule" id="PRU00076"/>
    </source>
</evidence>
<dbReference type="Pfam" id="PF07699">
    <property type="entry name" value="Ephrin_rec_like"/>
    <property type="match status" value="4"/>
</dbReference>
<dbReference type="Pfam" id="PF00354">
    <property type="entry name" value="Pentaxin"/>
    <property type="match status" value="1"/>
</dbReference>
<dbReference type="InterPro" id="IPR000436">
    <property type="entry name" value="Sushi_SCR_CCP_dom"/>
</dbReference>
<dbReference type="Pfam" id="PF02494">
    <property type="entry name" value="HYR"/>
    <property type="match status" value="2"/>
</dbReference>
<organism evidence="17 18">
    <name type="scientific">Trichonephila inaurata madagascariensis</name>
    <dbReference type="NCBI Taxonomy" id="2747483"/>
    <lineage>
        <taxon>Eukaryota</taxon>
        <taxon>Metazoa</taxon>
        <taxon>Ecdysozoa</taxon>
        <taxon>Arthropoda</taxon>
        <taxon>Chelicerata</taxon>
        <taxon>Arachnida</taxon>
        <taxon>Araneae</taxon>
        <taxon>Araneomorphae</taxon>
        <taxon>Entelegynae</taxon>
        <taxon>Araneoidea</taxon>
        <taxon>Nephilidae</taxon>
        <taxon>Trichonephila</taxon>
        <taxon>Trichonephila inaurata</taxon>
    </lineage>
</organism>
<feature type="domain" description="EGF-like" evidence="12">
    <location>
        <begin position="1389"/>
        <end position="1425"/>
    </location>
</feature>
<dbReference type="Gene3D" id="2.60.120.200">
    <property type="match status" value="1"/>
</dbReference>
<feature type="disulfide bond" evidence="9">
    <location>
        <begin position="2003"/>
        <end position="2030"/>
    </location>
</feature>
<feature type="disulfide bond" evidence="9">
    <location>
        <begin position="1790"/>
        <end position="1817"/>
    </location>
</feature>
<dbReference type="Gene3D" id="2.10.50.10">
    <property type="entry name" value="Tumor Necrosis Factor Receptor, subunit A, domain 2"/>
    <property type="match status" value="4"/>
</dbReference>
<evidence type="ECO:0000259" key="14">
    <source>
        <dbReference type="PROSITE" id="PS50825"/>
    </source>
</evidence>
<keyword evidence="2 9" id="KW-0768">Sushi</keyword>
<dbReference type="InterPro" id="IPR001759">
    <property type="entry name" value="PTX_dom"/>
</dbReference>
<evidence type="ECO:0000256" key="6">
    <source>
        <dbReference type="ARBA" id="ARBA00023157"/>
    </source>
</evidence>
<dbReference type="SUPFAM" id="SSF57196">
    <property type="entry name" value="EGF/Laminin"/>
    <property type="match status" value="6"/>
</dbReference>
<feature type="domain" description="EGF-like" evidence="12">
    <location>
        <begin position="1313"/>
        <end position="1349"/>
    </location>
</feature>
<feature type="disulfide bond" evidence="9">
    <location>
        <begin position="1696"/>
        <end position="1723"/>
    </location>
</feature>
<keyword evidence="3 11" id="KW-0732">Signal</keyword>
<dbReference type="PROSITE" id="PS01187">
    <property type="entry name" value="EGF_CA"/>
    <property type="match status" value="2"/>
</dbReference>
<reference evidence="17" key="1">
    <citation type="submission" date="2020-08" db="EMBL/GenBank/DDBJ databases">
        <title>Multicomponent nature underlies the extraordinary mechanical properties of spider dragline silk.</title>
        <authorList>
            <person name="Kono N."/>
            <person name="Nakamura H."/>
            <person name="Mori M."/>
            <person name="Yoshida Y."/>
            <person name="Ohtoshi R."/>
            <person name="Malay A.D."/>
            <person name="Moran D.A.P."/>
            <person name="Tomita M."/>
            <person name="Numata K."/>
            <person name="Arakawa K."/>
        </authorList>
    </citation>
    <scope>NUCLEOTIDE SEQUENCE</scope>
</reference>
<evidence type="ECO:0000256" key="3">
    <source>
        <dbReference type="ARBA" id="ARBA00022729"/>
    </source>
</evidence>
<dbReference type="PANTHER" id="PTHR46393">
    <property type="entry name" value="SUSHI DOMAIN-CONTAINING PROTEIN"/>
    <property type="match status" value="1"/>
</dbReference>
<feature type="domain" description="Sushi" evidence="15">
    <location>
        <begin position="2033"/>
        <end position="2090"/>
    </location>
</feature>
<keyword evidence="4" id="KW-0677">Repeat</keyword>
<comment type="caution">
    <text evidence="8">Lacks conserved residue(s) required for the propagation of feature annotation.</text>
</comment>
<feature type="disulfide bond" evidence="8">
    <location>
        <begin position="1377"/>
        <end position="1386"/>
    </location>
</feature>
<dbReference type="Pfam" id="PF00092">
    <property type="entry name" value="VWA"/>
    <property type="match status" value="1"/>
</dbReference>
<comment type="caution">
    <text evidence="17">The sequence shown here is derived from an EMBL/GenBank/DDBJ whole genome shotgun (WGS) entry which is preliminary data.</text>
</comment>
<dbReference type="InterPro" id="IPR009030">
    <property type="entry name" value="Growth_fac_rcpt_cys_sf"/>
</dbReference>
<feature type="disulfide bond" evidence="8">
    <location>
        <begin position="1415"/>
        <end position="1424"/>
    </location>
</feature>
<feature type="domain" description="Sushi" evidence="15">
    <location>
        <begin position="1760"/>
        <end position="1819"/>
    </location>
</feature>
<feature type="coiled-coil region" evidence="10">
    <location>
        <begin position="844"/>
        <end position="871"/>
    </location>
</feature>
<dbReference type="SUPFAM" id="SSF53300">
    <property type="entry name" value="vWA-like"/>
    <property type="match status" value="1"/>
</dbReference>
<evidence type="ECO:0000256" key="9">
    <source>
        <dbReference type="PROSITE-ProRule" id="PRU00302"/>
    </source>
</evidence>
<dbReference type="PRINTS" id="PR00010">
    <property type="entry name" value="EGFBLOOD"/>
</dbReference>
<keyword evidence="7" id="KW-0325">Glycoprotein</keyword>
<dbReference type="PROSITE" id="PS00022">
    <property type="entry name" value="EGF_1"/>
    <property type="match status" value="6"/>
</dbReference>
<dbReference type="InterPro" id="IPR000152">
    <property type="entry name" value="EGF-type_Asp/Asn_hydroxyl_site"/>
</dbReference>
<evidence type="ECO:0000256" key="4">
    <source>
        <dbReference type="ARBA" id="ARBA00022737"/>
    </source>
</evidence>
<dbReference type="PROSITE" id="PS50923">
    <property type="entry name" value="SUSHI"/>
    <property type="match status" value="13"/>
</dbReference>
<feature type="domain" description="VWFA" evidence="13">
    <location>
        <begin position="92"/>
        <end position="273"/>
    </location>
</feature>
<feature type="domain" description="Sushi" evidence="15">
    <location>
        <begin position="2195"/>
        <end position="2257"/>
    </location>
</feature>
<evidence type="ECO:0000256" key="5">
    <source>
        <dbReference type="ARBA" id="ARBA00022837"/>
    </source>
</evidence>
<dbReference type="SMART" id="SM00179">
    <property type="entry name" value="EGF_CA"/>
    <property type="match status" value="6"/>
</dbReference>
<dbReference type="SMART" id="SM00159">
    <property type="entry name" value="PTX"/>
    <property type="match status" value="1"/>
</dbReference>
<dbReference type="PANTHER" id="PTHR46393:SF7">
    <property type="entry name" value="COMPLEMENT C2"/>
    <property type="match status" value="1"/>
</dbReference>
<feature type="domain" description="EGF-like" evidence="12">
    <location>
        <begin position="1275"/>
        <end position="1311"/>
    </location>
</feature>
<dbReference type="GO" id="GO:0032991">
    <property type="term" value="C:protein-containing complex"/>
    <property type="evidence" value="ECO:0007669"/>
    <property type="project" value="UniProtKB-ARBA"/>
</dbReference>
<evidence type="ECO:0000256" key="10">
    <source>
        <dbReference type="SAM" id="Coils"/>
    </source>
</evidence>
<feature type="disulfide bond" evidence="9">
    <location>
        <begin position="2344"/>
        <end position="2371"/>
    </location>
</feature>
<dbReference type="PROSITE" id="PS51828">
    <property type="entry name" value="PTX_2"/>
    <property type="match status" value="1"/>
</dbReference>
<dbReference type="Gene3D" id="2.10.25.10">
    <property type="entry name" value="Laminin"/>
    <property type="match status" value="6"/>
</dbReference>
<feature type="domain" description="Sushi" evidence="15">
    <location>
        <begin position="1975"/>
        <end position="2032"/>
    </location>
</feature>
<dbReference type="InterPro" id="IPR036465">
    <property type="entry name" value="vWFA_dom_sf"/>
</dbReference>
<dbReference type="CDD" id="cd00054">
    <property type="entry name" value="EGF_CA"/>
    <property type="match status" value="6"/>
</dbReference>
<feature type="domain" description="Sushi" evidence="15">
    <location>
        <begin position="1668"/>
        <end position="1725"/>
    </location>
</feature>
<dbReference type="FunFam" id="2.10.50.10:FF:000018">
    <property type="entry name" value="Sushi, von Willebrand factor type A, EGF and pentraxin domain-containing 1"/>
    <property type="match status" value="1"/>
</dbReference>
<dbReference type="InterPro" id="IPR002035">
    <property type="entry name" value="VWF_A"/>
</dbReference>
<dbReference type="FunFam" id="2.10.25.10:FF:000143">
    <property type="entry name" value="Protein crumbs 1"/>
    <property type="match status" value="3"/>
</dbReference>
<dbReference type="PROSITE" id="PS00010">
    <property type="entry name" value="ASX_HYDROXYL"/>
    <property type="match status" value="5"/>
</dbReference>
<dbReference type="InterPro" id="IPR035976">
    <property type="entry name" value="Sushi/SCR/CCP_sf"/>
</dbReference>
<protein>
    <submittedName>
        <fullName evidence="17">Sushi, von Willebrand factor type A, EGF and pentraxin domain-containing protein 1</fullName>
    </submittedName>
</protein>
<keyword evidence="5" id="KW-0106">Calcium</keyword>
<feature type="domain" description="Sushi" evidence="15">
    <location>
        <begin position="505"/>
        <end position="569"/>
    </location>
</feature>
<dbReference type="InterPro" id="IPR001881">
    <property type="entry name" value="EGF-like_Ca-bd_dom"/>
</dbReference>
<gene>
    <name evidence="17" type="primary">Svep1</name>
    <name evidence="17" type="ORF">TNIN_267911</name>
</gene>
<sequence>MLSGSAYRSTRLVLAFSLLCWISHIPQIACVAEYKSGPKNYEDFFNRGVKVSSKAAREKLPNQIEKSKVDVLGAVLKKQVESLRKSSNKELELVFLIDSSASVGAENFFNELKFVKKLLADFTVEYNATRVSVITFSSRNRVVKHIDHVSEVSVNNHKCSLFEEQLPTITYQGGGTYTLGAVLQAQEVLDKARPKATKAVFLVTDGYSNGGDPRPAAKVLRDQQVEIFTFGIQNGNVRELYDMASDPPEEHSYILDSFEEFEALARRALHEDLHIGSYLDQTPESCNSLCPAGTDCCDEMAQCTCGTTNGHYACLCRKGFYGTGLKGDCHACPAGTFRPTSSPGDISSCIPCPDVNQVSLPGSTSIEQCLCKTGFQKVGKKCVVLECPPLDPPEHGYFVNGGCSRVFNAACGIRCDSGFKLQGSSIRLCAENGSWTGEEASCIMKTCPALSPPRHGTMTCSTPDNVFETECQFTCDHGYTLVGSKKRTCLAISLWDGLQALCRPVSCSALKPIPNGIITPSKCTKGKSSYNDECFYECKQGFKLDGPSVRRCIDSGEWSDSEQPITCVDIEPPVIKCPEDIVVDADDNDASALVEWPTPHTYDNSEEPVILTVIPAIVSPRRFDIGIAFILYAAEDRARNKARCNFTVTVRDVEPPTVDRCVSPSTFLSRVLPVVVTWEEPLFSDNSGKPVSIWRSHEKPASFPLGTTDVIYEVKDESGNNNTCVITITVQEHACAFPADPMNGKANCTEAENGVFCSLTCNEGYGFALKTPPFYFCAYDGIWKPAEYLPFPDCSITFFSNAIYKIGTVSVTSEGLTCENNFLLAQLEKHLERKISNRVSLVCRKNVICEVENMMAECEDVRDKLEEESNSLFFRKRRTLNVTSDGLFRYKRGVPMPHLFAKSLAMNRSSTFGSQDSQLVEPPNLLDSSTVLNFGNSFYAPTEDMSQIDLGNTGLLQTSQDTLPDANIVTEDGVPNKIELEFQLKGKIAETSEERREQNALMHSVQEAMQFLQDAAYSGELDISLGNNKLHVEYVKFDEDDPMFVCEPGTVAQGNICLKCPVGTHFNVIFETCEACPLGTYQFLEGQFSCLVCPEKTSTTTGQSKSVGECKAQCLPGSFSATGLEPCETCPIGHYQPTYAQQECIPCAPGTTTHRRGVRSATECRLPCPPGEVSRIGLQPCFPCPDGFFQPHKGERSCFRCPDNARTGMQGAKDISACEGMTQEVAKKTVPESAELTINDCFSVPCLHGASCKALEIGFLCVCKAGYTGIYCELEIDECESNPCLNGGSCQDEINAYKCFCPPGYSGEHCEIDVDDCLFEPCFNGATCFDRINGFYCKCTAGFVGPLCQYNIDECISNPCQNDGFCVDLIANYTCDCMMGFEGRNCEINIDDCASSPCKNNATCVDDVMVFKCECLAGYEGTLCEVDINECQPEPCMNGATCIDKIAGFKCLCPPSYVGDLCETELSSDFLLHFPSSGILDFVQLDFLPRELSEVTMCFWMLTSDKLHYGTPISYATDEADNLLTLTDYSGFVLYVNMDKVVTDVTANDGHWHHICITWSSNQGAWALYKDGEEQDSGIGLAPNTYIPMTGTIILGQEQDKRGAGFSTPESFVGTMTLLNIWDYVMPSDDIAALMTRCDKYHGNVRSWADFLSGIRGRVQNKDSHFCTGCAIPNLPPNGEVAVNGMKTDAHLTYTCNPGYEIKGPSDRRCLASGNWSAEEPQCARISLCLQPWLQIVRRIDSNLSSGHKWSGNTPRCEEILCEAPKNIENGGVVSLQSRYRLGHRIQFTCDDGYRLDGPSILTCSSKGQWNDSIPMCQPRSCESPPRVPHGHVIGQQTNLDVGSVVRYQCDEGFEMEETGEMHCELKNRWAGDLPRCERISCAPPTSIQHGIIEGKDYRYGAMINYKCEQGYELQGTSYSVCQANKTWRHEMTDVTFGSVVKYYCHIGYELQGIRSRKCRSNGEWSGEAPTCVPVSCSQPESISNGRYIGSDWTVGNTVSYSCNPGYVLIGEADRVCLETGQWLHEVPSCEPVECPHPDDINHGYWKSDGQRFGQRVTYSCKDGYQPIGHTVRVCMEDQKWEPGPPECRPVNCGAPTQAENIVLETTFLVFGGRATYSCREVAPAHGEMLWRGHRGYELHGASVLTCQEDGKWSSDSPVCEQISCHLPDRLVNGEVVVHSFSQGATGREVQVWPDSGPRGDITIDGKAMLDAARSNIFHLGDEVMYRCSKGFKLVGINTRICQENGTWSNEVPQCKPVSCSAPENVMMGEMAVNSYVFMAEVNYKCEIGYKLQGPSTRKSKQMQLGHMVNLGCQPIVCPLYKNIPHGYAKWNSSRYGAATTYECSPGYKLIGESVRLCGLSGSWSGDEPNCIIRECKSIATI</sequence>
<feature type="disulfide bond" evidence="8">
    <location>
        <begin position="1263"/>
        <end position="1272"/>
    </location>
</feature>
<feature type="disulfide bond" evidence="8">
    <location>
        <begin position="1301"/>
        <end position="1310"/>
    </location>
</feature>
<feature type="domain" description="Sushi" evidence="15">
    <location>
        <begin position="445"/>
        <end position="504"/>
    </location>
</feature>
<evidence type="ECO:0000256" key="7">
    <source>
        <dbReference type="ARBA" id="ARBA00023180"/>
    </source>
</evidence>
<dbReference type="Pfam" id="PF00008">
    <property type="entry name" value="EGF"/>
    <property type="match status" value="6"/>
</dbReference>
<dbReference type="Gene3D" id="3.40.50.410">
    <property type="entry name" value="von Willebrand factor, type A domain"/>
    <property type="match status" value="1"/>
</dbReference>
<dbReference type="CDD" id="cd00033">
    <property type="entry name" value="CCP"/>
    <property type="match status" value="13"/>
</dbReference>
<feature type="domain" description="Sushi" evidence="15">
    <location>
        <begin position="385"/>
        <end position="444"/>
    </location>
</feature>
<dbReference type="InterPro" id="IPR003410">
    <property type="entry name" value="HYR_dom"/>
</dbReference>
<dbReference type="SUPFAM" id="SSF49899">
    <property type="entry name" value="Concanavalin A-like lectins/glucanases"/>
    <property type="match status" value="1"/>
</dbReference>